<name>A0A3G5A7F9_9VIRU</name>
<sequence length="141" mass="16071">MKKCDACWTAASKTKFEVITPRPLPDAKELKDAEFMAAYAQLTPLPPSTVHLVMAATKASKESKADPMKLRVDAFVSFKTEFEFIEALVTVKTKFEMPSIDYLRELTSEFARVISKMEQNIRKTTGDTTINWWWIDSLSKI</sequence>
<gene>
    <name evidence="1" type="ORF">Hyperionvirus4_142</name>
</gene>
<protein>
    <submittedName>
        <fullName evidence="1">Uncharacterized protein</fullName>
    </submittedName>
</protein>
<proteinExistence type="predicted"/>
<organism evidence="1">
    <name type="scientific">Hyperionvirus sp</name>
    <dbReference type="NCBI Taxonomy" id="2487770"/>
    <lineage>
        <taxon>Viruses</taxon>
        <taxon>Varidnaviria</taxon>
        <taxon>Bamfordvirae</taxon>
        <taxon>Nucleocytoviricota</taxon>
        <taxon>Megaviricetes</taxon>
        <taxon>Imitervirales</taxon>
        <taxon>Mimiviridae</taxon>
        <taxon>Klosneuvirinae</taxon>
    </lineage>
</organism>
<dbReference type="EMBL" id="MK072386">
    <property type="protein sequence ID" value="AYV83177.1"/>
    <property type="molecule type" value="Genomic_DNA"/>
</dbReference>
<evidence type="ECO:0000313" key="1">
    <source>
        <dbReference type="EMBL" id="AYV83177.1"/>
    </source>
</evidence>
<reference evidence="1" key="1">
    <citation type="submission" date="2018-10" db="EMBL/GenBank/DDBJ databases">
        <title>Hidden diversity of soil giant viruses.</title>
        <authorList>
            <person name="Schulz F."/>
            <person name="Alteio L."/>
            <person name="Goudeau D."/>
            <person name="Ryan E.M."/>
            <person name="Malmstrom R.R."/>
            <person name="Blanchard J."/>
            <person name="Woyke T."/>
        </authorList>
    </citation>
    <scope>NUCLEOTIDE SEQUENCE</scope>
    <source>
        <strain evidence="1">HYV1</strain>
    </source>
</reference>
<accession>A0A3G5A7F9</accession>